<organism evidence="2 3">
    <name type="scientific">Gimesia fumaroli</name>
    <dbReference type="NCBI Taxonomy" id="2527976"/>
    <lineage>
        <taxon>Bacteria</taxon>
        <taxon>Pseudomonadati</taxon>
        <taxon>Planctomycetota</taxon>
        <taxon>Planctomycetia</taxon>
        <taxon>Planctomycetales</taxon>
        <taxon>Planctomycetaceae</taxon>
        <taxon>Gimesia</taxon>
    </lineage>
</organism>
<dbReference type="RefSeq" id="WP_145307973.1">
    <property type="nucleotide sequence ID" value="NZ_CP037452.1"/>
</dbReference>
<proteinExistence type="predicted"/>
<dbReference type="Proteomes" id="UP000318313">
    <property type="component" value="Chromosome"/>
</dbReference>
<evidence type="ECO:0000259" key="1">
    <source>
        <dbReference type="Pfam" id="PF22016"/>
    </source>
</evidence>
<sequence>MIFRLSQKLNQKIKTSKLNELATIPLHQNPFVDWSCHLFLANRIQYIILCNTKSFYSCVMTGKGITNEKQFTKCALNCIRDYTADDANQLAFRKFIAPESEPIQFAKALNRSVTSSMNQLVVYAQDLLIEDEMSAHEVGFKLNDYLLSAIAAKKSDGYGKPKDAFQRMVEINSKSN</sequence>
<dbReference type="AlphaFoldDB" id="A0A518I9S6"/>
<name>A0A518I9S6_9PLAN</name>
<dbReference type="KEGG" id="gfm:Enr17x_18970"/>
<dbReference type="Pfam" id="PF22016">
    <property type="entry name" value="DUF6933"/>
    <property type="match status" value="1"/>
</dbReference>
<dbReference type="OrthoDB" id="9801392at2"/>
<reference evidence="2 3" key="1">
    <citation type="submission" date="2019-03" db="EMBL/GenBank/DDBJ databases">
        <title>Deep-cultivation of Planctomycetes and their phenomic and genomic characterization uncovers novel biology.</title>
        <authorList>
            <person name="Wiegand S."/>
            <person name="Jogler M."/>
            <person name="Boedeker C."/>
            <person name="Pinto D."/>
            <person name="Vollmers J."/>
            <person name="Rivas-Marin E."/>
            <person name="Kohn T."/>
            <person name="Peeters S.H."/>
            <person name="Heuer A."/>
            <person name="Rast P."/>
            <person name="Oberbeckmann S."/>
            <person name="Bunk B."/>
            <person name="Jeske O."/>
            <person name="Meyerdierks A."/>
            <person name="Storesund J.E."/>
            <person name="Kallscheuer N."/>
            <person name="Luecker S."/>
            <person name="Lage O.M."/>
            <person name="Pohl T."/>
            <person name="Merkel B.J."/>
            <person name="Hornburger P."/>
            <person name="Mueller R.-W."/>
            <person name="Bruemmer F."/>
            <person name="Labrenz M."/>
            <person name="Spormann A.M."/>
            <person name="Op den Camp H."/>
            <person name="Overmann J."/>
            <person name="Amann R."/>
            <person name="Jetten M.S.M."/>
            <person name="Mascher T."/>
            <person name="Medema M.H."/>
            <person name="Devos D.P."/>
            <person name="Kaster A.-K."/>
            <person name="Ovreas L."/>
            <person name="Rohde M."/>
            <person name="Galperin M.Y."/>
            <person name="Jogler C."/>
        </authorList>
    </citation>
    <scope>NUCLEOTIDE SEQUENCE [LARGE SCALE GENOMIC DNA]</scope>
    <source>
        <strain evidence="2 3">Enr17</strain>
    </source>
</reference>
<accession>A0A518I9S6</accession>
<evidence type="ECO:0000313" key="2">
    <source>
        <dbReference type="EMBL" id="QDV49876.1"/>
    </source>
</evidence>
<dbReference type="EMBL" id="CP037452">
    <property type="protein sequence ID" value="QDV49876.1"/>
    <property type="molecule type" value="Genomic_DNA"/>
</dbReference>
<gene>
    <name evidence="2" type="ORF">Enr17x_18970</name>
</gene>
<evidence type="ECO:0000313" key="3">
    <source>
        <dbReference type="Proteomes" id="UP000318313"/>
    </source>
</evidence>
<protein>
    <recommendedName>
        <fullName evidence="1">DUF6933 domain-containing protein</fullName>
    </recommendedName>
</protein>
<keyword evidence="3" id="KW-1185">Reference proteome</keyword>
<dbReference type="InterPro" id="IPR053864">
    <property type="entry name" value="DUF6933"/>
</dbReference>
<feature type="domain" description="DUF6933" evidence="1">
    <location>
        <begin position="2"/>
        <end position="164"/>
    </location>
</feature>